<evidence type="ECO:0000313" key="1">
    <source>
        <dbReference type="Proteomes" id="UP000887560"/>
    </source>
</evidence>
<keyword evidence="1" id="KW-1185">Reference proteome</keyword>
<name>A0A915NII1_9BILA</name>
<reference evidence="2" key="1">
    <citation type="submission" date="2022-11" db="UniProtKB">
        <authorList>
            <consortium name="WormBaseParasite"/>
        </authorList>
    </citation>
    <scope>IDENTIFICATION</scope>
</reference>
<organism evidence="1 2">
    <name type="scientific">Meloidogyne floridensis</name>
    <dbReference type="NCBI Taxonomy" id="298350"/>
    <lineage>
        <taxon>Eukaryota</taxon>
        <taxon>Metazoa</taxon>
        <taxon>Ecdysozoa</taxon>
        <taxon>Nematoda</taxon>
        <taxon>Chromadorea</taxon>
        <taxon>Rhabditida</taxon>
        <taxon>Tylenchina</taxon>
        <taxon>Tylenchomorpha</taxon>
        <taxon>Tylenchoidea</taxon>
        <taxon>Meloidogynidae</taxon>
        <taxon>Meloidogyninae</taxon>
        <taxon>Meloidogyne</taxon>
    </lineage>
</organism>
<protein>
    <submittedName>
        <fullName evidence="2">Glucuronosyltransferase</fullName>
    </submittedName>
</protein>
<evidence type="ECO:0000313" key="2">
    <source>
        <dbReference type="WBParaSite" id="scf7180000417539.g1377"/>
    </source>
</evidence>
<accession>A0A915NII1</accession>
<dbReference type="WBParaSite" id="scf7180000417539.g1377">
    <property type="protein sequence ID" value="scf7180000417539.g1377"/>
    <property type="gene ID" value="scf7180000417539.g1377"/>
</dbReference>
<dbReference type="Proteomes" id="UP000887560">
    <property type="component" value="Unplaced"/>
</dbReference>
<proteinExistence type="predicted"/>
<sequence>LTSNICKANDWVLKTEISDKISEIEKLSQEKKINLNEDGHWGSAMSVLRASDGAVSNDKDKESVDLVWNLFNTFRQIKIGIEKGKTKIHNMKFVMGFPNASQQEYDIIIGHFNFIKKGILNKNNGGGIAKFGERIELELEKQLNEKHIFDSNIIFKSANEQKFDQILEVLGNNNFKNQFKILINIGEKYIFNKINEDKKYTNNELFEIICELYELIQIINGNGEYENLNENDKLIEARILILPEHLKEILNYERRVQLMLLKQWGAKHRLVEFFLGLENVERLTIIKIKNEHFESFRKPRHRIVAYNLRGCKHRNLYYFSYFDHSRDDQIEDDIIPYSYDVEEIKDQIYYFYNEWNTSKDYNMSANSISILNFLYSLELQGELKGNVEWKNFKIRNLILADSTKDVEILNLTQKQIGVAKVYIDCIERKICNFNEEKIVQLEEKEKFTKIYLEYIENMNVIILGDYVDENDAAKVIKKGSLEASTFNGGYNFLKKLRKKLDENDIPLTKHNAGFFKLFEDIEKSQNNNEYDNEVDSELKEIGKENTDLGEYFEKNPENFIKLNIADMCEEPTDKHTLNLIHVYQHELEKPSSSESEITEESESDFEIKQKNLFILEAVFWRYRSFMENFTVGGDEVLTDDDVKEHFGELFTTSGYRGTIHMTNVIIGRYKEFLLNGQKLLNMKELNEENLRKRLCLAHSFVVKWANDSILNASLMWSSIMNTTLGLPIIETDSSVFHQLQPIEINCSNKKQVKKIAELYINGDDRLEQIQEIHRKNIEELIGVSGSFVEFLRESISKTKLFNLLGPRNFGEFETEFAEILEI</sequence>
<dbReference type="AlphaFoldDB" id="A0A915NII1"/>